<dbReference type="EMBL" id="FIZY01000086">
    <property type="protein sequence ID" value="CZF86826.1"/>
    <property type="molecule type" value="Genomic_DNA"/>
</dbReference>
<protein>
    <submittedName>
        <fullName evidence="1">Uncharacterized protein</fullName>
    </submittedName>
</protein>
<evidence type="ECO:0000313" key="1">
    <source>
        <dbReference type="EMBL" id="CZF86826.1"/>
    </source>
</evidence>
<dbReference type="OrthoDB" id="6271006at2"/>
<accession>A0A128FKT0</accession>
<dbReference type="Proteomes" id="UP000073601">
    <property type="component" value="Unassembled WGS sequence"/>
</dbReference>
<evidence type="ECO:0000313" key="2">
    <source>
        <dbReference type="Proteomes" id="UP000073601"/>
    </source>
</evidence>
<proteinExistence type="predicted"/>
<name>A0A128FKT0_9GAMM</name>
<reference evidence="2" key="1">
    <citation type="submission" date="2016-02" db="EMBL/GenBank/DDBJ databases">
        <authorList>
            <person name="Rodrigo-Torres Lidia"/>
            <person name="Arahal R.David."/>
        </authorList>
    </citation>
    <scope>NUCLEOTIDE SEQUENCE [LARGE SCALE GENOMIC DNA]</scope>
    <source>
        <strain evidence="2">CECT 8713</strain>
    </source>
</reference>
<organism evidence="1 2">
    <name type="scientific">Grimontia marina</name>
    <dbReference type="NCBI Taxonomy" id="646534"/>
    <lineage>
        <taxon>Bacteria</taxon>
        <taxon>Pseudomonadati</taxon>
        <taxon>Pseudomonadota</taxon>
        <taxon>Gammaproteobacteria</taxon>
        <taxon>Vibrionales</taxon>
        <taxon>Vibrionaceae</taxon>
        <taxon>Grimontia</taxon>
    </lineage>
</organism>
<dbReference type="AlphaFoldDB" id="A0A128FKT0"/>
<keyword evidence="2" id="KW-1185">Reference proteome</keyword>
<sequence length="167" mass="18589">MTYEELITKIDNTSWFTKSGSYCSSGNNIGIQNLRAWDNSTFEDSLSPELKKIASSMDWLPSSRDQKDPFHGQELTKRVAAIEGGKTKVMAAYKAASKKLSGYDKSKFVSGPHDYSIAAKNAALYCVRMAAMECLSDSQGIWVEVFKVYSQGFWPCGVLPDKKLVVY</sequence>
<dbReference type="RefSeq" id="WP_062715016.1">
    <property type="nucleotide sequence ID" value="NZ_CAWRCI010000086.1"/>
</dbReference>
<gene>
    <name evidence="1" type="ORF">GMA8713_04865</name>
</gene>